<accession>A0A2P6V4J0</accession>
<evidence type="ECO:0000256" key="2">
    <source>
        <dbReference type="SAM" id="SignalP"/>
    </source>
</evidence>
<feature type="transmembrane region" description="Helical" evidence="1">
    <location>
        <begin position="80"/>
        <end position="102"/>
    </location>
</feature>
<protein>
    <submittedName>
        <fullName evidence="3">Synaptogyrin-1 isoform X1</fullName>
    </submittedName>
</protein>
<proteinExistence type="predicted"/>
<reference evidence="3 4" key="1">
    <citation type="journal article" date="2018" name="Plant J.">
        <title>Genome sequences of Chlorella sorokiniana UTEX 1602 and Micractinium conductrix SAG 241.80: implications to maltose excretion by a green alga.</title>
        <authorList>
            <person name="Arriola M.B."/>
            <person name="Velmurugan N."/>
            <person name="Zhang Y."/>
            <person name="Plunkett M.H."/>
            <person name="Hondzo H."/>
            <person name="Barney B.M."/>
        </authorList>
    </citation>
    <scope>NUCLEOTIDE SEQUENCE [LARGE SCALE GENOMIC DNA]</scope>
    <source>
        <strain evidence="3 4">SAG 241.80</strain>
    </source>
</reference>
<keyword evidence="1" id="KW-0812">Transmembrane</keyword>
<evidence type="ECO:0000256" key="1">
    <source>
        <dbReference type="SAM" id="Phobius"/>
    </source>
</evidence>
<evidence type="ECO:0000313" key="3">
    <source>
        <dbReference type="EMBL" id="PSC68998.1"/>
    </source>
</evidence>
<keyword evidence="4" id="KW-1185">Reference proteome</keyword>
<dbReference type="Proteomes" id="UP000239649">
    <property type="component" value="Unassembled WGS sequence"/>
</dbReference>
<feature type="transmembrane region" description="Helical" evidence="1">
    <location>
        <begin position="122"/>
        <end position="143"/>
    </location>
</feature>
<keyword evidence="1" id="KW-0472">Membrane</keyword>
<comment type="caution">
    <text evidence="3">The sequence shown here is derived from an EMBL/GenBank/DDBJ whole genome shotgun (WGS) entry which is preliminary data.</text>
</comment>
<feature type="transmembrane region" description="Helical" evidence="1">
    <location>
        <begin position="45"/>
        <end position="68"/>
    </location>
</feature>
<feature type="signal peptide" evidence="2">
    <location>
        <begin position="1"/>
        <end position="18"/>
    </location>
</feature>
<dbReference type="OrthoDB" id="512478at2759"/>
<sequence length="214" mass="22147">MATHVLVLALVGLQVLFAVLIPIVTSTQLDGEACLLNVSGSVCNFAYATSGFSLLFSLLLAAGAAATLRARHTAPLSTFLPSECGGVATFAAFWWVAAAVTLTQRGKEASDAGLPEGSARGAVVAFSWIEFSLFLLATAVVALDQFRSALHSSRATAAKLLHEDEVASSQNSQTQLTRVSQSQFKTSTYEAPMLNASAGVAMTATPPAPLATAV</sequence>
<dbReference type="EMBL" id="LHPF02000030">
    <property type="protein sequence ID" value="PSC68998.1"/>
    <property type="molecule type" value="Genomic_DNA"/>
</dbReference>
<evidence type="ECO:0000313" key="4">
    <source>
        <dbReference type="Proteomes" id="UP000239649"/>
    </source>
</evidence>
<dbReference type="AlphaFoldDB" id="A0A2P6V4J0"/>
<name>A0A2P6V4J0_9CHLO</name>
<feature type="chain" id="PRO_5015189307" evidence="2">
    <location>
        <begin position="19"/>
        <end position="214"/>
    </location>
</feature>
<gene>
    <name evidence="3" type="ORF">C2E20_7418</name>
</gene>
<keyword evidence="2" id="KW-0732">Signal</keyword>
<organism evidence="3 4">
    <name type="scientific">Micractinium conductrix</name>
    <dbReference type="NCBI Taxonomy" id="554055"/>
    <lineage>
        <taxon>Eukaryota</taxon>
        <taxon>Viridiplantae</taxon>
        <taxon>Chlorophyta</taxon>
        <taxon>core chlorophytes</taxon>
        <taxon>Trebouxiophyceae</taxon>
        <taxon>Chlorellales</taxon>
        <taxon>Chlorellaceae</taxon>
        <taxon>Chlorella clade</taxon>
        <taxon>Micractinium</taxon>
    </lineage>
</organism>
<keyword evidence="1" id="KW-1133">Transmembrane helix</keyword>